<sequence>MKIKLAIFIGSLFFLGCTSTHKLKVEDFFVENDQTILEDLRMLIIE</sequence>
<dbReference type="EMBL" id="JAHLFN010000076">
    <property type="protein sequence ID" value="MBU3843035.1"/>
    <property type="molecule type" value="Genomic_DNA"/>
</dbReference>
<dbReference type="AlphaFoldDB" id="A0A9E2L0X8"/>
<comment type="caution">
    <text evidence="1">The sequence shown here is derived from an EMBL/GenBank/DDBJ whole genome shotgun (WGS) entry which is preliminary data.</text>
</comment>
<dbReference type="Proteomes" id="UP000724657">
    <property type="component" value="Unassembled WGS sequence"/>
</dbReference>
<reference evidence="1" key="2">
    <citation type="submission" date="2021-04" db="EMBL/GenBank/DDBJ databases">
        <authorList>
            <person name="Gilroy R."/>
        </authorList>
    </citation>
    <scope>NUCLEOTIDE SEQUENCE</scope>
    <source>
        <strain evidence="1">A6-441</strain>
    </source>
</reference>
<organism evidence="1 2">
    <name type="scientific">Candidatus Fusobacterium pullicola</name>
    <dbReference type="NCBI Taxonomy" id="2838601"/>
    <lineage>
        <taxon>Bacteria</taxon>
        <taxon>Fusobacteriati</taxon>
        <taxon>Fusobacteriota</taxon>
        <taxon>Fusobacteriia</taxon>
        <taxon>Fusobacteriales</taxon>
        <taxon>Fusobacteriaceae</taxon>
        <taxon>Fusobacterium</taxon>
    </lineage>
</organism>
<protein>
    <submittedName>
        <fullName evidence="1">Uncharacterized protein</fullName>
    </submittedName>
</protein>
<name>A0A9E2L0X8_9FUSO</name>
<gene>
    <name evidence="1" type="ORF">IAA47_08680</name>
</gene>
<dbReference type="PROSITE" id="PS51257">
    <property type="entry name" value="PROKAR_LIPOPROTEIN"/>
    <property type="match status" value="1"/>
</dbReference>
<evidence type="ECO:0000313" key="1">
    <source>
        <dbReference type="EMBL" id="MBU3843035.1"/>
    </source>
</evidence>
<accession>A0A9E2L0X8</accession>
<proteinExistence type="predicted"/>
<reference evidence="1" key="1">
    <citation type="journal article" date="2021" name="PeerJ">
        <title>Extensive microbial diversity within the chicken gut microbiome revealed by metagenomics and culture.</title>
        <authorList>
            <person name="Gilroy R."/>
            <person name="Ravi A."/>
            <person name="Getino M."/>
            <person name="Pursley I."/>
            <person name="Horton D.L."/>
            <person name="Alikhan N.F."/>
            <person name="Baker D."/>
            <person name="Gharbi K."/>
            <person name="Hall N."/>
            <person name="Watson M."/>
            <person name="Adriaenssens E.M."/>
            <person name="Foster-Nyarko E."/>
            <person name="Jarju S."/>
            <person name="Secka A."/>
            <person name="Antonio M."/>
            <person name="Oren A."/>
            <person name="Chaudhuri R.R."/>
            <person name="La Ragione R."/>
            <person name="Hildebrand F."/>
            <person name="Pallen M.J."/>
        </authorList>
    </citation>
    <scope>NUCLEOTIDE SEQUENCE</scope>
    <source>
        <strain evidence="1">A6-441</strain>
    </source>
</reference>
<evidence type="ECO:0000313" key="2">
    <source>
        <dbReference type="Proteomes" id="UP000724657"/>
    </source>
</evidence>